<evidence type="ECO:0000259" key="2">
    <source>
        <dbReference type="SMART" id="SM00849"/>
    </source>
</evidence>
<accession>A0ABP7DH96</accession>
<keyword evidence="4" id="KW-1185">Reference proteome</keyword>
<dbReference type="PANTHER" id="PTHR42951:SF18">
    <property type="entry name" value="METALLO-HYDROLASE MJ0296-RELATED"/>
    <property type="match status" value="1"/>
</dbReference>
<evidence type="ECO:0000313" key="3">
    <source>
        <dbReference type="EMBL" id="GAA3703666.1"/>
    </source>
</evidence>
<dbReference type="Proteomes" id="UP001500902">
    <property type="component" value="Unassembled WGS sequence"/>
</dbReference>
<dbReference type="PANTHER" id="PTHR42951">
    <property type="entry name" value="METALLO-BETA-LACTAMASE DOMAIN-CONTAINING"/>
    <property type="match status" value="1"/>
</dbReference>
<gene>
    <name evidence="3" type="ORF">GCM10022224_081710</name>
</gene>
<dbReference type="Pfam" id="PF00753">
    <property type="entry name" value="Lactamase_B"/>
    <property type="match status" value="1"/>
</dbReference>
<protein>
    <submittedName>
        <fullName evidence="3">MBL fold metallo-hydrolase</fullName>
    </submittedName>
</protein>
<dbReference type="CDD" id="cd16282">
    <property type="entry name" value="metallo-hydrolase-like_MBL-fold"/>
    <property type="match status" value="1"/>
</dbReference>
<feature type="region of interest" description="Disordered" evidence="1">
    <location>
        <begin position="1"/>
        <end position="30"/>
    </location>
</feature>
<dbReference type="SMART" id="SM00849">
    <property type="entry name" value="Lactamase_B"/>
    <property type="match status" value="1"/>
</dbReference>
<dbReference type="Gene3D" id="3.60.15.10">
    <property type="entry name" value="Ribonuclease Z/Hydroxyacylglutathione hydrolase-like"/>
    <property type="match status" value="1"/>
</dbReference>
<evidence type="ECO:0000256" key="1">
    <source>
        <dbReference type="SAM" id="MobiDB-lite"/>
    </source>
</evidence>
<dbReference type="SUPFAM" id="SSF56281">
    <property type="entry name" value="Metallo-hydrolase/oxidoreductase"/>
    <property type="match status" value="1"/>
</dbReference>
<comment type="caution">
    <text evidence="3">The sequence shown here is derived from an EMBL/GenBank/DDBJ whole genome shotgun (WGS) entry which is preliminary data.</text>
</comment>
<dbReference type="InterPro" id="IPR001279">
    <property type="entry name" value="Metallo-B-lactamas"/>
</dbReference>
<dbReference type="EMBL" id="BAAAZP010000175">
    <property type="protein sequence ID" value="GAA3703666.1"/>
    <property type="molecule type" value="Genomic_DNA"/>
</dbReference>
<evidence type="ECO:0000313" key="4">
    <source>
        <dbReference type="Proteomes" id="UP001500902"/>
    </source>
</evidence>
<dbReference type="InterPro" id="IPR036866">
    <property type="entry name" value="RibonucZ/Hydroxyglut_hydro"/>
</dbReference>
<dbReference type="InterPro" id="IPR050855">
    <property type="entry name" value="NDM-1-like"/>
</dbReference>
<proteinExistence type="predicted"/>
<name>A0ABP7DH96_9ACTN</name>
<sequence length="329" mass="35807">MGREAPGVRRGTGTVPGMSSTAHDPPLPPPRVEEVSDGVYAYLQPDGSWWINNAGFLAGRRGVVVIDACSTERRTRAFRAAIGEVTDRPITTLVNTHHHGDHTFGNWLFPEATIVGHEGVRDQILAEGVPAYRSAWSSEVDWGRHEPAPPFLTFTDRVTVHSDDLRCEVRHVGHAAHTTSDSYVWIPERRLLFAGDLVFNGGTPFVLMGSLEGALRALGQLRELGAETVVPGHGEVCGPWAYEPVERYLRFVQETAARGREAGLTPLETARETDLGEWAGLLDAERLVGNLHRAYAELDGRPLGAPIDVAAAVRDMVAYNGGRPLSCLA</sequence>
<organism evidence="3 4">
    <name type="scientific">Nonomuraea antimicrobica</name>
    <dbReference type="NCBI Taxonomy" id="561173"/>
    <lineage>
        <taxon>Bacteria</taxon>
        <taxon>Bacillati</taxon>
        <taxon>Actinomycetota</taxon>
        <taxon>Actinomycetes</taxon>
        <taxon>Streptosporangiales</taxon>
        <taxon>Streptosporangiaceae</taxon>
        <taxon>Nonomuraea</taxon>
    </lineage>
</organism>
<reference evidence="4" key="1">
    <citation type="journal article" date="2019" name="Int. J. Syst. Evol. Microbiol.">
        <title>The Global Catalogue of Microorganisms (GCM) 10K type strain sequencing project: providing services to taxonomists for standard genome sequencing and annotation.</title>
        <authorList>
            <consortium name="The Broad Institute Genomics Platform"/>
            <consortium name="The Broad Institute Genome Sequencing Center for Infectious Disease"/>
            <person name="Wu L."/>
            <person name="Ma J."/>
        </authorList>
    </citation>
    <scope>NUCLEOTIDE SEQUENCE [LARGE SCALE GENOMIC DNA]</scope>
    <source>
        <strain evidence="4">JCM 16904</strain>
    </source>
</reference>
<feature type="domain" description="Metallo-beta-lactamase" evidence="2">
    <location>
        <begin position="51"/>
        <end position="233"/>
    </location>
</feature>